<dbReference type="Proteomes" id="UP000293952">
    <property type="component" value="Unassembled WGS sequence"/>
</dbReference>
<keyword evidence="1" id="KW-0732">Signal</keyword>
<dbReference type="Gene3D" id="2.80.10.50">
    <property type="match status" value="3"/>
</dbReference>
<feature type="domain" description="Secretion system C-terminal sorting" evidence="2">
    <location>
        <begin position="441"/>
        <end position="508"/>
    </location>
</feature>
<dbReference type="Pfam" id="PF18962">
    <property type="entry name" value="Por_Secre_tail"/>
    <property type="match status" value="1"/>
</dbReference>
<protein>
    <submittedName>
        <fullName evidence="3">T9SS type A sorting domain-containing protein</fullName>
    </submittedName>
</protein>
<comment type="caution">
    <text evidence="3">The sequence shown here is derived from an EMBL/GenBank/DDBJ whole genome shotgun (WGS) entry which is preliminary data.</text>
</comment>
<evidence type="ECO:0000313" key="4">
    <source>
        <dbReference type="Proteomes" id="UP000293952"/>
    </source>
</evidence>
<gene>
    <name evidence="3" type="ORF">ERX46_14355</name>
</gene>
<dbReference type="NCBIfam" id="TIGR04183">
    <property type="entry name" value="Por_Secre_tail"/>
    <property type="match status" value="1"/>
</dbReference>
<organism evidence="3 4">
    <name type="scientific">Brumimicrobium glaciale</name>
    <dbReference type="NCBI Taxonomy" id="200475"/>
    <lineage>
        <taxon>Bacteria</taxon>
        <taxon>Pseudomonadati</taxon>
        <taxon>Bacteroidota</taxon>
        <taxon>Flavobacteriia</taxon>
        <taxon>Flavobacteriales</taxon>
        <taxon>Crocinitomicaceae</taxon>
        <taxon>Brumimicrobium</taxon>
    </lineage>
</organism>
<dbReference type="EMBL" id="SETE01000006">
    <property type="protein sequence ID" value="RYM32452.1"/>
    <property type="molecule type" value="Genomic_DNA"/>
</dbReference>
<dbReference type="OrthoDB" id="9805017at2"/>
<dbReference type="NCBIfam" id="TIGR02608">
    <property type="entry name" value="delta_60_rpt"/>
    <property type="match status" value="6"/>
</dbReference>
<sequence length="514" mass="56625">MKNIIAFLTILTIFSSYGQTVSLDSSYVINGINKLEIAAGSDDQSLLSAIQPDNKVLICGATYSQSLNNTYPFVSRYLPNGDLDSAFNSTGINIVSSLATCFPYSMVLQDDGKIVLAGQYYSQGNVRGIVIRFNENGSLDSTFNQTGYNDISYSSKDYYGRTVTIQGDKIILAGYIHKSNTNYDFFAARFLSNGIIDSTFGINGVVEKDFGGVDVCRGVTVQPDNKIILTGYEENSFSPNIIRLLENGSEDVPFSNELALNTQYIYAMPYQSLVQEDSKIINVGFSFDTLTGKINTYATRLLPTGEKDASFGVNGEFMINISGEDTYGIYSAFYGDNKLVIVGNSGDAATNKMKLFAIGLNSDGSIDSAFMNNGIYTDLISTDYELLNAVHSNDNGKIIATGYYDEGGNWNKPVIVQFKVNELAGNVIEDFKNDIRISLGPNPLGDEYLNIVNNSEHKLTYTIYNAMGETIMEANEIDKQTNREIRLDLSKGIYFVKFYSSEKKVSKTISLIKQ</sequence>
<accession>A0A4Q4KH05</accession>
<evidence type="ECO:0000313" key="3">
    <source>
        <dbReference type="EMBL" id="RYM32452.1"/>
    </source>
</evidence>
<dbReference type="InterPro" id="IPR026444">
    <property type="entry name" value="Secre_tail"/>
</dbReference>
<evidence type="ECO:0000259" key="2">
    <source>
        <dbReference type="Pfam" id="PF18962"/>
    </source>
</evidence>
<evidence type="ECO:0000256" key="1">
    <source>
        <dbReference type="ARBA" id="ARBA00022729"/>
    </source>
</evidence>
<dbReference type="RefSeq" id="WP_130094560.1">
    <property type="nucleotide sequence ID" value="NZ_SETE01000006.1"/>
</dbReference>
<dbReference type="AlphaFoldDB" id="A0A4Q4KH05"/>
<proteinExistence type="predicted"/>
<dbReference type="Pfam" id="PF17164">
    <property type="entry name" value="DUF5122"/>
    <property type="match status" value="4"/>
</dbReference>
<keyword evidence="4" id="KW-1185">Reference proteome</keyword>
<dbReference type="InterPro" id="IPR013431">
    <property type="entry name" value="Delta_60_rpt"/>
</dbReference>
<name>A0A4Q4KH05_9FLAO</name>
<reference evidence="3 4" key="1">
    <citation type="submission" date="2019-02" db="EMBL/GenBank/DDBJ databases">
        <title>Genome sequence of the sea-ice species Brumimicrobium glaciale.</title>
        <authorList>
            <person name="Bowman J.P."/>
        </authorList>
    </citation>
    <scope>NUCLEOTIDE SEQUENCE [LARGE SCALE GENOMIC DNA]</scope>
    <source>
        <strain evidence="3 4">IC156</strain>
    </source>
</reference>